<dbReference type="InParanoid" id="M3Y0R9"/>
<dbReference type="HOGENOM" id="CLU_1363191_0_0_1"/>
<evidence type="ECO:0000313" key="2">
    <source>
        <dbReference type="Ensembl" id="ENSMPUP00000004920.1"/>
    </source>
</evidence>
<dbReference type="AlphaFoldDB" id="M3Y0R9"/>
<dbReference type="Ensembl" id="ENSMPUT00000005004.1">
    <property type="protein sequence ID" value="ENSMPUP00000004920.1"/>
    <property type="gene ID" value="ENSMPUG00000004959.1"/>
</dbReference>
<protein>
    <submittedName>
        <fullName evidence="2">Uncharacterized protein</fullName>
    </submittedName>
</protein>
<name>M3Y0R9_MUSPF</name>
<proteinExistence type="predicted"/>
<reference evidence="2" key="1">
    <citation type="submission" date="2024-06" db="UniProtKB">
        <authorList>
            <consortium name="Ensembl"/>
        </authorList>
    </citation>
    <scope>IDENTIFICATION</scope>
</reference>
<evidence type="ECO:0000256" key="1">
    <source>
        <dbReference type="SAM" id="MobiDB-lite"/>
    </source>
</evidence>
<feature type="region of interest" description="Disordered" evidence="1">
    <location>
        <begin position="1"/>
        <end position="157"/>
    </location>
</feature>
<sequence length="201" mass="21678">TATYWLGGPQRGLAPLPPQAEQNLVTRTRDEKGDGVRKRPRGSWPQPSPGTHDSCQRRTGRPGTPDPREKTKTKRPPPGDRWPEAGLGPPGVPPRPLVPRPWAAPAPPRPGVPQILATSCLAPPSSRSGVPGRSSLPHPSSEGSPSECSLSPPGSSQSFRSFRFCNLVSDAPFPLSTSLHTGLRIPFQNKRRLFSRGENEC</sequence>
<dbReference type="EMBL" id="AEYP01011527">
    <property type="status" value="NOT_ANNOTATED_CDS"/>
    <property type="molecule type" value="Genomic_DNA"/>
</dbReference>
<feature type="compositionally biased region" description="Basic and acidic residues" evidence="1">
    <location>
        <begin position="27"/>
        <end position="37"/>
    </location>
</feature>
<dbReference type="EMBL" id="AEYP01011528">
    <property type="status" value="NOT_ANNOTATED_CDS"/>
    <property type="molecule type" value="Genomic_DNA"/>
</dbReference>
<feature type="compositionally biased region" description="Pro residues" evidence="1">
    <location>
        <begin position="90"/>
        <end position="111"/>
    </location>
</feature>
<organism evidence="2">
    <name type="scientific">Mustela putorius furo</name>
    <name type="common">European domestic ferret</name>
    <name type="synonym">Mustela furo</name>
    <dbReference type="NCBI Taxonomy" id="9669"/>
    <lineage>
        <taxon>Eukaryota</taxon>
        <taxon>Metazoa</taxon>
        <taxon>Chordata</taxon>
        <taxon>Craniata</taxon>
        <taxon>Vertebrata</taxon>
        <taxon>Euteleostomi</taxon>
        <taxon>Mammalia</taxon>
        <taxon>Eutheria</taxon>
        <taxon>Laurasiatheria</taxon>
        <taxon>Carnivora</taxon>
        <taxon>Caniformia</taxon>
        <taxon>Musteloidea</taxon>
        <taxon>Mustelidae</taxon>
        <taxon>Mustelinae</taxon>
        <taxon>Mustela</taxon>
    </lineage>
</organism>
<feature type="compositionally biased region" description="Low complexity" evidence="1">
    <location>
        <begin position="123"/>
        <end position="157"/>
    </location>
</feature>
<accession>M3Y0R9</accession>